<dbReference type="InterPro" id="IPR039426">
    <property type="entry name" value="TonB-dep_rcpt-like"/>
</dbReference>
<dbReference type="NCBIfam" id="TIGR04057">
    <property type="entry name" value="SusC_RagA_signa"/>
    <property type="match status" value="1"/>
</dbReference>
<dbReference type="InterPro" id="IPR037066">
    <property type="entry name" value="Plug_dom_sf"/>
</dbReference>
<evidence type="ECO:0000313" key="12">
    <source>
        <dbReference type="EMBL" id="SEG04440.1"/>
    </source>
</evidence>
<feature type="domain" description="TonB-dependent receptor plug" evidence="11">
    <location>
        <begin position="47"/>
        <end position="168"/>
    </location>
</feature>
<keyword evidence="3 8" id="KW-1134">Transmembrane beta strand</keyword>
<evidence type="ECO:0000256" key="2">
    <source>
        <dbReference type="ARBA" id="ARBA00022448"/>
    </source>
</evidence>
<name>A0A8G2BXG4_9BACT</name>
<evidence type="ECO:0000256" key="6">
    <source>
        <dbReference type="ARBA" id="ARBA00023136"/>
    </source>
</evidence>
<reference evidence="12 13" key="1">
    <citation type="submission" date="2016-10" db="EMBL/GenBank/DDBJ databases">
        <authorList>
            <person name="Varghese N."/>
            <person name="Submissions S."/>
        </authorList>
    </citation>
    <scope>NUCLEOTIDE SEQUENCE [LARGE SCALE GENOMIC DNA]</scope>
    <source>
        <strain evidence="12 13">DSM 29073</strain>
    </source>
</reference>
<dbReference type="NCBIfam" id="TIGR04056">
    <property type="entry name" value="OMP_RagA_SusC"/>
    <property type="match status" value="1"/>
</dbReference>
<dbReference type="SUPFAM" id="SSF56935">
    <property type="entry name" value="Porins"/>
    <property type="match status" value="1"/>
</dbReference>
<evidence type="ECO:0000256" key="9">
    <source>
        <dbReference type="RuleBase" id="RU003357"/>
    </source>
</evidence>
<comment type="caution">
    <text evidence="12">The sequence shown here is derived from an EMBL/GenBank/DDBJ whole genome shotgun (WGS) entry which is preliminary data.</text>
</comment>
<evidence type="ECO:0000256" key="1">
    <source>
        <dbReference type="ARBA" id="ARBA00004571"/>
    </source>
</evidence>
<dbReference type="InterPro" id="IPR036942">
    <property type="entry name" value="Beta-barrel_TonB_sf"/>
</dbReference>
<comment type="similarity">
    <text evidence="8 9">Belongs to the TonB-dependent receptor family.</text>
</comment>
<proteinExistence type="inferred from homology"/>
<dbReference type="Pfam" id="PF07715">
    <property type="entry name" value="Plug"/>
    <property type="match status" value="1"/>
</dbReference>
<keyword evidence="2 8" id="KW-0813">Transport</keyword>
<dbReference type="AlphaFoldDB" id="A0A8G2BXG4"/>
<dbReference type="Pfam" id="PF00593">
    <property type="entry name" value="TonB_dep_Rec_b-barrel"/>
    <property type="match status" value="1"/>
</dbReference>
<dbReference type="GO" id="GO:0009279">
    <property type="term" value="C:cell outer membrane"/>
    <property type="evidence" value="ECO:0007669"/>
    <property type="project" value="UniProtKB-SubCell"/>
</dbReference>
<dbReference type="InterPro" id="IPR000531">
    <property type="entry name" value="Beta-barrel_TonB"/>
</dbReference>
<dbReference type="InterPro" id="IPR012910">
    <property type="entry name" value="Plug_dom"/>
</dbReference>
<evidence type="ECO:0000313" key="13">
    <source>
        <dbReference type="Proteomes" id="UP000236725"/>
    </source>
</evidence>
<accession>A0A8G2BXG4</accession>
<sequence>MISYVGMITREVPVQPTLNIVLQAGSQNIEEVVVTAIGMKKQEKALGYAASTIKSDDLVAAKSGSVMTGLTGKVAGINITNAGGTGSAQKVIVRGISSFDANQPLYVVDGVPIMNEFSGSGTESTALNNTVDFGNAANDINPEDVESVTVLKGASATALYGSRAANGVIMITTKRASSEKLTVTYDGTFMGSNVLRVPQTQNRFGQGWPDWSPMENGSWGPVLDGREHAWGAFSDGTPGNLTPLTKPFSYVENNMRDFYQTGFETNNNVSVRMGNDKLGLVASYGNVTSTGVMPMDADKYQRNTISLRGNAKYKRFYSEINFNYVRKDITRPSTGQGGQGATMFQEILQHATDVSISDMKDYNNPYYNTDNFYTAYATNPYWVLANNKNQFQDDRIYGKIEVAFDIMEGLKAVGRLGGDFSNSRQQKWNQKATYSPGSWSSIGGKKEEAGSYTERREYSGQIDATAYLNADYKIGEDININGLIGWNLNTRTFSYIDSYLYGLQQEDWFNLENGADKPITTTREENRRLIGLFAQAEFGYKNFWFVNASLRNDWSSTLPKGKNSFFYGGLNTSLILTELFPELQSDALNFLKVRAAWGKTGNDAPVYRTSSYYIPTQVSLGFGSLYLPINSTMGMTEYNVMPNTGLKPETTTELEFGLTTHMWNNRINFDIAYYNKDTKDQIISAALAPETRYTSMTRNVGKVNNHGVEIAFSVIPIQTKDWEWEIGATFTKNWSEVKELWDGVDEYVLKSGYDVDLVAKVGEPLGIFKVPKVATTDDGKVIVTSAGLPQIAAGEKDIIGSSTPNFLMGFNTRLSWKGFTLGAVLDWRNGGYFYSYTSQLLTFSGNSTMTAYNDRQSFVIPNSVKVVNGQYVENNIPVSRSNMYNYWNNASNKDQFRNWVLPKDYLKLREITLSYSFPKSIIKKTPLTALQVSLIGRNLFMWTPKKNNFVDPESTNYGNDIRSELGEFAAAPTTRTFGGGVKVTF</sequence>
<evidence type="ECO:0000259" key="11">
    <source>
        <dbReference type="Pfam" id="PF07715"/>
    </source>
</evidence>
<keyword evidence="7 8" id="KW-0998">Cell outer membrane</keyword>
<keyword evidence="6 8" id="KW-0472">Membrane</keyword>
<feature type="domain" description="TonB-dependent receptor-like beta-barrel" evidence="10">
    <location>
        <begin position="360"/>
        <end position="839"/>
    </location>
</feature>
<evidence type="ECO:0000256" key="3">
    <source>
        <dbReference type="ARBA" id="ARBA00022452"/>
    </source>
</evidence>
<dbReference type="Proteomes" id="UP000236725">
    <property type="component" value="Unassembled WGS sequence"/>
</dbReference>
<dbReference type="InterPro" id="IPR023997">
    <property type="entry name" value="TonB-dep_OMP_SusC/RagA_CS"/>
</dbReference>
<organism evidence="12 13">
    <name type="scientific">Parabacteroides chinchillae</name>
    <dbReference type="NCBI Taxonomy" id="871327"/>
    <lineage>
        <taxon>Bacteria</taxon>
        <taxon>Pseudomonadati</taxon>
        <taxon>Bacteroidota</taxon>
        <taxon>Bacteroidia</taxon>
        <taxon>Bacteroidales</taxon>
        <taxon>Tannerellaceae</taxon>
        <taxon>Parabacteroides</taxon>
    </lineage>
</organism>
<evidence type="ECO:0000256" key="5">
    <source>
        <dbReference type="ARBA" id="ARBA00023077"/>
    </source>
</evidence>
<dbReference type="InterPro" id="IPR023996">
    <property type="entry name" value="TonB-dep_OMP_SusC/RagA"/>
</dbReference>
<gene>
    <name evidence="12" type="ORF">SAMN05444001_11328</name>
</gene>
<keyword evidence="4 8" id="KW-0812">Transmembrane</keyword>
<evidence type="ECO:0000256" key="7">
    <source>
        <dbReference type="ARBA" id="ARBA00023237"/>
    </source>
</evidence>
<keyword evidence="5 9" id="KW-0798">TonB box</keyword>
<dbReference type="EMBL" id="FNVS01000013">
    <property type="protein sequence ID" value="SEG04440.1"/>
    <property type="molecule type" value="Genomic_DNA"/>
</dbReference>
<evidence type="ECO:0000259" key="10">
    <source>
        <dbReference type="Pfam" id="PF00593"/>
    </source>
</evidence>
<dbReference type="PROSITE" id="PS52016">
    <property type="entry name" value="TONB_DEPENDENT_REC_3"/>
    <property type="match status" value="1"/>
</dbReference>
<keyword evidence="13" id="KW-1185">Reference proteome</keyword>
<dbReference type="Gene3D" id="2.170.130.10">
    <property type="entry name" value="TonB-dependent receptor, plug domain"/>
    <property type="match status" value="1"/>
</dbReference>
<dbReference type="Gene3D" id="2.40.170.20">
    <property type="entry name" value="TonB-dependent receptor, beta-barrel domain"/>
    <property type="match status" value="1"/>
</dbReference>
<protein>
    <submittedName>
        <fullName evidence="12">TonB-linked outer membrane protein, SusC/RagA family</fullName>
    </submittedName>
</protein>
<evidence type="ECO:0000256" key="8">
    <source>
        <dbReference type="PROSITE-ProRule" id="PRU01360"/>
    </source>
</evidence>
<evidence type="ECO:0000256" key="4">
    <source>
        <dbReference type="ARBA" id="ARBA00022692"/>
    </source>
</evidence>
<comment type="subcellular location">
    <subcellularLocation>
        <location evidence="1 8">Cell outer membrane</location>
        <topology evidence="1 8">Multi-pass membrane protein</topology>
    </subcellularLocation>
</comment>